<dbReference type="InterPro" id="IPR002885">
    <property type="entry name" value="PPR_rpt"/>
</dbReference>
<organism evidence="3 4">
    <name type="scientific">Kalanchoe fedtschenkoi</name>
    <name type="common">Lavender scallops</name>
    <name type="synonym">South American air plant</name>
    <dbReference type="NCBI Taxonomy" id="63787"/>
    <lineage>
        <taxon>Eukaryota</taxon>
        <taxon>Viridiplantae</taxon>
        <taxon>Streptophyta</taxon>
        <taxon>Embryophyta</taxon>
        <taxon>Tracheophyta</taxon>
        <taxon>Spermatophyta</taxon>
        <taxon>Magnoliopsida</taxon>
        <taxon>eudicotyledons</taxon>
        <taxon>Gunneridae</taxon>
        <taxon>Pentapetalae</taxon>
        <taxon>Saxifragales</taxon>
        <taxon>Crassulaceae</taxon>
        <taxon>Kalanchoe</taxon>
    </lineage>
</organism>
<dbReference type="GO" id="GO:0009451">
    <property type="term" value="P:RNA modification"/>
    <property type="evidence" value="ECO:0007669"/>
    <property type="project" value="InterPro"/>
</dbReference>
<dbReference type="GO" id="GO:0003723">
    <property type="term" value="F:RNA binding"/>
    <property type="evidence" value="ECO:0007669"/>
    <property type="project" value="InterPro"/>
</dbReference>
<feature type="repeat" description="PPR" evidence="2">
    <location>
        <begin position="97"/>
        <end position="131"/>
    </location>
</feature>
<evidence type="ECO:0000313" key="3">
    <source>
        <dbReference type="EnsemblPlants" id="Kaladp0012s0067.1.v1.1.CDS.1"/>
    </source>
</evidence>
<dbReference type="FunFam" id="1.25.40.10:FF:000343">
    <property type="entry name" value="Pentatricopeptide repeat-containing protein At3g58590"/>
    <property type="match status" value="1"/>
</dbReference>
<feature type="repeat" description="PPR" evidence="2">
    <location>
        <begin position="605"/>
        <end position="639"/>
    </location>
</feature>
<reference evidence="3" key="1">
    <citation type="submission" date="2021-01" db="UniProtKB">
        <authorList>
            <consortium name="EnsemblPlants"/>
        </authorList>
    </citation>
    <scope>IDENTIFICATION</scope>
</reference>
<dbReference type="Gramene" id="Kaladp0012s0067.1.v1.1">
    <property type="protein sequence ID" value="Kaladp0012s0067.1.v1.1.CDS.1"/>
    <property type="gene ID" value="Kaladp0012s0067.v1.1"/>
</dbReference>
<feature type="repeat" description="PPR" evidence="2">
    <location>
        <begin position="199"/>
        <end position="233"/>
    </location>
</feature>
<feature type="repeat" description="PPR" evidence="2">
    <location>
        <begin position="404"/>
        <end position="438"/>
    </location>
</feature>
<dbReference type="EnsemblPlants" id="Kaladp0012s0067.1.v1.1">
    <property type="protein sequence ID" value="Kaladp0012s0067.1.v1.1.CDS.1"/>
    <property type="gene ID" value="Kaladp0012s0067.v1.1"/>
</dbReference>
<dbReference type="Pfam" id="PF13041">
    <property type="entry name" value="PPR_2"/>
    <property type="match status" value="3"/>
</dbReference>
<dbReference type="Proteomes" id="UP000594263">
    <property type="component" value="Unplaced"/>
</dbReference>
<dbReference type="Pfam" id="PF20431">
    <property type="entry name" value="E_motif"/>
    <property type="match status" value="1"/>
</dbReference>
<evidence type="ECO:0000256" key="1">
    <source>
        <dbReference type="ARBA" id="ARBA00022737"/>
    </source>
</evidence>
<dbReference type="Pfam" id="PF01535">
    <property type="entry name" value="PPR"/>
    <property type="match status" value="7"/>
</dbReference>
<dbReference type="Gene3D" id="1.25.40.10">
    <property type="entry name" value="Tetratricopeptide repeat domain"/>
    <property type="match status" value="6"/>
</dbReference>
<dbReference type="PANTHER" id="PTHR47926">
    <property type="entry name" value="PENTATRICOPEPTIDE REPEAT-CONTAINING PROTEIN"/>
    <property type="match status" value="1"/>
</dbReference>
<dbReference type="FunFam" id="1.25.40.10:FF:000883">
    <property type="entry name" value="Pentatricopeptide repeat-containing protein"/>
    <property type="match status" value="1"/>
</dbReference>
<evidence type="ECO:0000313" key="4">
    <source>
        <dbReference type="Proteomes" id="UP000594263"/>
    </source>
</evidence>
<keyword evidence="4" id="KW-1185">Reference proteome</keyword>
<dbReference type="PROSITE" id="PS51375">
    <property type="entry name" value="PPR"/>
    <property type="match status" value="7"/>
</dbReference>
<dbReference type="PANTHER" id="PTHR47926:SF397">
    <property type="entry name" value="(WILD MALAYSIAN BANANA) HYPOTHETICAL PROTEIN"/>
    <property type="match status" value="1"/>
</dbReference>
<protein>
    <recommendedName>
        <fullName evidence="5">Pentatricopeptide repeat-containing protein</fullName>
    </recommendedName>
</protein>
<name>A0A7N0SYF8_KALFE</name>
<evidence type="ECO:0000256" key="2">
    <source>
        <dbReference type="PROSITE-ProRule" id="PRU00708"/>
    </source>
</evidence>
<keyword evidence="1" id="KW-0677">Repeat</keyword>
<feature type="repeat" description="PPR" evidence="2">
    <location>
        <begin position="640"/>
        <end position="674"/>
    </location>
</feature>
<dbReference type="AlphaFoldDB" id="A0A7N0SYF8"/>
<dbReference type="InterPro" id="IPR046848">
    <property type="entry name" value="E_motif"/>
</dbReference>
<proteinExistence type="predicted"/>
<dbReference type="OMA" id="QSAHCYS"/>
<dbReference type="InterPro" id="IPR046960">
    <property type="entry name" value="PPR_At4g14850-like_plant"/>
</dbReference>
<dbReference type="InterPro" id="IPR011990">
    <property type="entry name" value="TPR-like_helical_dom_sf"/>
</dbReference>
<evidence type="ECO:0008006" key="5">
    <source>
        <dbReference type="Google" id="ProtNLM"/>
    </source>
</evidence>
<sequence length="782" mass="85138">MLIFKPANRFKHLHRTGFHTAAPGYLHSHITNFLTRHTPSPETLLPSPETLLPSHALIITSGNAANKFISAKLISCYASVPHLAHSTAVFQSVTDKDPFLWNSIIKAHFSNGSYEEAVQLFAQMRLGDTLPNHFTVPLVVTACAELLLLDCGRAVHGLVSRIGVFAGNSAVGSSLVYMYAKCGAMTDAGEMFDEMTVRDVVAWTAAIIGFVQNGESEAGLECFCKMQRIGSREERPNSRTVDGGIQACTNLGAVLQGRCIHGFALKSGFSTSLAVQSSLLSMYSKCGSNEESLSAFSELREKDLFDWTLIIGVYARTGDADKCLDLFSEMGGAGICPDGVVISCLISAFSNSSRILDGMTYHGHLLRINYIQYHMVHDALLSMYSKSGKLNYARSLFNTENVRGKESWNAMVVAYGKAGMELKCIDLFRKLRQLGIEPDSHCLVSVVAACSQLGATLLGRSLHSYALKSLADGETSTVNSFIDMYGKHGNITNATRLFNLTRKDTVSWNSLISSRVRNNQCDEALALFDRMVSEGAEPNSATMVIVLSACSQLATLENGLRVHDYIKGSNLECNVALNTALIDMYSKCGKLEISREIFDSMSERDAISWNVMISSYGLHGDAESAMSLFQRMENSDATPNDVTFLAVLSACSHAGLIDEGKLVFSKMEGYSVSPSLKHYACMVDLLGKSGHLLEAEAFVLSMPVSPDKGILGALLSACTIHNEVEMGLRIAKLALECYPEDDGYRVIVSNLNSSAGIWDEAEKSRILMKELGVKKEAAWSSI</sequence>
<feature type="repeat" description="PPR" evidence="2">
    <location>
        <begin position="504"/>
        <end position="538"/>
    </location>
</feature>
<dbReference type="FunFam" id="1.25.40.10:FF:000090">
    <property type="entry name" value="Pentatricopeptide repeat-containing protein, chloroplastic"/>
    <property type="match status" value="1"/>
</dbReference>
<accession>A0A7N0SYF8</accession>
<feature type="repeat" description="PPR" evidence="2">
    <location>
        <begin position="303"/>
        <end position="337"/>
    </location>
</feature>
<dbReference type="NCBIfam" id="TIGR00756">
    <property type="entry name" value="PPR"/>
    <property type="match status" value="6"/>
</dbReference>